<proteinExistence type="predicted"/>
<dbReference type="EMBL" id="MGAE01000016">
    <property type="protein sequence ID" value="OGK39551.1"/>
    <property type="molecule type" value="Genomic_DNA"/>
</dbReference>
<evidence type="ECO:0000256" key="2">
    <source>
        <dbReference type="SAM" id="Phobius"/>
    </source>
</evidence>
<dbReference type="Pfam" id="PF14584">
    <property type="entry name" value="DUF4446"/>
    <property type="match status" value="1"/>
</dbReference>
<dbReference type="AlphaFoldDB" id="A0A1F7I857"/>
<dbReference type="InterPro" id="IPR027981">
    <property type="entry name" value="DUF4446"/>
</dbReference>
<evidence type="ECO:0008006" key="5">
    <source>
        <dbReference type="Google" id="ProtNLM"/>
    </source>
</evidence>
<accession>A0A1F7I857</accession>
<evidence type="ECO:0000313" key="3">
    <source>
        <dbReference type="EMBL" id="OGK39551.1"/>
    </source>
</evidence>
<dbReference type="Proteomes" id="UP000179024">
    <property type="component" value="Unassembled WGS sequence"/>
</dbReference>
<feature type="coiled-coil region" evidence="1">
    <location>
        <begin position="52"/>
        <end position="79"/>
    </location>
</feature>
<gene>
    <name evidence="3" type="ORF">A3F34_02500</name>
</gene>
<name>A0A1F7I857_9BACT</name>
<sequence>MVPIYISLVVMLIWLVVVSFFLFKTRRHYHQLTKRTGGKNIDEILEKVVKDGSDHEKKLEEVRKAIESIEKDSQSHYQKIGLVRFNPFDRVGGDQSFVLAILDKEDSGIVINFLYTREGVRIYMKEVKEAKAVKYELSQEEKEAIKKAQ</sequence>
<keyword evidence="2" id="KW-1133">Transmembrane helix</keyword>
<feature type="transmembrane region" description="Helical" evidence="2">
    <location>
        <begin position="6"/>
        <end position="23"/>
    </location>
</feature>
<reference evidence="3 4" key="1">
    <citation type="journal article" date="2016" name="Nat. Commun.">
        <title>Thousands of microbial genomes shed light on interconnected biogeochemical processes in an aquifer system.</title>
        <authorList>
            <person name="Anantharaman K."/>
            <person name="Brown C.T."/>
            <person name="Hug L.A."/>
            <person name="Sharon I."/>
            <person name="Castelle C.J."/>
            <person name="Probst A.J."/>
            <person name="Thomas B.C."/>
            <person name="Singh A."/>
            <person name="Wilkins M.J."/>
            <person name="Karaoz U."/>
            <person name="Brodie E.L."/>
            <person name="Williams K.H."/>
            <person name="Hubbard S.S."/>
            <person name="Banfield J.F."/>
        </authorList>
    </citation>
    <scope>NUCLEOTIDE SEQUENCE [LARGE SCALE GENOMIC DNA]</scope>
</reference>
<keyword evidence="2" id="KW-0812">Transmembrane</keyword>
<keyword evidence="2" id="KW-0472">Membrane</keyword>
<keyword evidence="1" id="KW-0175">Coiled coil</keyword>
<evidence type="ECO:0000256" key="1">
    <source>
        <dbReference type="SAM" id="Coils"/>
    </source>
</evidence>
<protein>
    <recommendedName>
        <fullName evidence="5">DUF4446 domain-containing protein</fullName>
    </recommendedName>
</protein>
<comment type="caution">
    <text evidence="3">The sequence shown here is derived from an EMBL/GenBank/DDBJ whole genome shotgun (WGS) entry which is preliminary data.</text>
</comment>
<organism evidence="3 4">
    <name type="scientific">Candidatus Roizmanbacteria bacterium RIFCSPHIGHO2_12_FULL_44_10</name>
    <dbReference type="NCBI Taxonomy" id="1802054"/>
    <lineage>
        <taxon>Bacteria</taxon>
        <taxon>Candidatus Roizmaniibacteriota</taxon>
    </lineage>
</organism>
<evidence type="ECO:0000313" key="4">
    <source>
        <dbReference type="Proteomes" id="UP000179024"/>
    </source>
</evidence>